<dbReference type="Gene3D" id="3.90.180.10">
    <property type="entry name" value="Medium-chain alcohol dehydrogenases, catalytic domain"/>
    <property type="match status" value="1"/>
</dbReference>
<organism evidence="10 11">
    <name type="scientific">Talaromyces rugulosus</name>
    <name type="common">Penicillium rugulosum</name>
    <dbReference type="NCBI Taxonomy" id="121627"/>
    <lineage>
        <taxon>Eukaryota</taxon>
        <taxon>Fungi</taxon>
        <taxon>Dikarya</taxon>
        <taxon>Ascomycota</taxon>
        <taxon>Pezizomycotina</taxon>
        <taxon>Eurotiomycetes</taxon>
        <taxon>Eurotiomycetidae</taxon>
        <taxon>Eurotiales</taxon>
        <taxon>Trichocomaceae</taxon>
        <taxon>Talaromyces</taxon>
        <taxon>Talaromyces sect. Islandici</taxon>
    </lineage>
</organism>
<dbReference type="PANTHER" id="PTHR45348:SF1">
    <property type="entry name" value="TRANS-ENOYL REDUCTASE STHE"/>
    <property type="match status" value="1"/>
</dbReference>
<protein>
    <recommendedName>
        <fullName evidence="9">Enoyl reductase (ER) domain-containing protein</fullName>
    </recommendedName>
</protein>
<dbReference type="SUPFAM" id="SSF51735">
    <property type="entry name" value="NAD(P)-binding Rossmann-fold domains"/>
    <property type="match status" value="1"/>
</dbReference>
<keyword evidence="11" id="KW-1185">Reference proteome</keyword>
<dbReference type="GO" id="GO:0032259">
    <property type="term" value="P:methylation"/>
    <property type="evidence" value="ECO:0007669"/>
    <property type="project" value="UniProtKB-KW"/>
</dbReference>
<dbReference type="InterPro" id="IPR036388">
    <property type="entry name" value="WH-like_DNA-bd_sf"/>
</dbReference>
<dbReference type="SUPFAM" id="SSF46785">
    <property type="entry name" value="Winged helix' DNA-binding domain"/>
    <property type="match status" value="1"/>
</dbReference>
<dbReference type="InterPro" id="IPR013154">
    <property type="entry name" value="ADH-like_N"/>
</dbReference>
<dbReference type="SUPFAM" id="SSF50129">
    <property type="entry name" value="GroES-like"/>
    <property type="match status" value="1"/>
</dbReference>
<dbReference type="Gene3D" id="3.40.50.150">
    <property type="entry name" value="Vaccinia Virus protein VP39"/>
    <property type="match status" value="1"/>
</dbReference>
<dbReference type="AlphaFoldDB" id="A0A7H8R504"/>
<dbReference type="PANTHER" id="PTHR45348">
    <property type="entry name" value="HYPOTHETICAL OXIDOREDUCTASE (EUROFUNG)"/>
    <property type="match status" value="1"/>
</dbReference>
<evidence type="ECO:0000256" key="4">
    <source>
        <dbReference type="ARBA" id="ARBA00022679"/>
    </source>
</evidence>
<keyword evidence="3" id="KW-0489">Methyltransferase</keyword>
<keyword evidence="7" id="KW-0521">NADP</keyword>
<dbReference type="KEGG" id="trg:TRUGW13939_08580"/>
<dbReference type="Gene3D" id="1.10.10.10">
    <property type="entry name" value="Winged helix-like DNA-binding domain superfamily/Winged helix DNA-binding domain"/>
    <property type="match status" value="1"/>
</dbReference>
<name>A0A7H8R504_TALRU</name>
<accession>A0A7H8R504</accession>
<dbReference type="PROSITE" id="PS51683">
    <property type="entry name" value="SAM_OMT_II"/>
    <property type="match status" value="1"/>
</dbReference>
<sequence>MNYWINTHLYLKLSQVDTKLVGPYVIPNAVAGFDFAGTVDELGPEATKCGLKVGDRVCSAVVGMNPADPTIGAFAQYTAAVEWILLKLPHSLTFEEGATLGISFLTSGLALFKRLGIIGRPLELAPKPLCVLAGHVPITTCSPNNFELVKSYGAVEAFDYNNPDSIDQIKKYTKNGLRYVLDCISTTSSMQYCYKAIGRPGGKYTSLEPFFAAVAQTRKVISPDWVMGPSLLGQEVAWPEPHYRKQDDELAQFGAYWTARLNLLLEKGLIKPHPIQVRDKGLENIQQGLEELRAKKVSGAKLVYPLCALLFSTLMTGAISVPTTTQSTAMPPCLPCRCQEAPTPVFGYLYQIVELGVMRLFIEKSVFDEIPDHGISITDLSVKTGIEFNLLERLVNFLISSRIFTSSPPGYIHNTPTSKYFTEKRAQLWYPHIFNVFLASAVKWPDYFAINGMREPQCSSKSPFGFSSGYPDKSVYEIFDLMPKRSSDFNATMALSLGEMPILGMYNFSWIGEYGKRPDAQDRTLFVDVSGEKVIDEAKLATGTLETVRKVPIDLFQEQPVKGALVYYIRRVLNDWSDAEVVRILRNIRNACVSDSKALISENLLPDEPPLKLAAIDVWMLNVGGKRRNGRNFEELAARVGFKLSSIAEDDKTKSAVLELVVV</sequence>
<dbReference type="SUPFAM" id="SSF53335">
    <property type="entry name" value="S-adenosyl-L-methionine-dependent methyltransferases"/>
    <property type="match status" value="1"/>
</dbReference>
<dbReference type="Pfam" id="PF00891">
    <property type="entry name" value="Methyltransf_2"/>
    <property type="match status" value="1"/>
</dbReference>
<evidence type="ECO:0000256" key="3">
    <source>
        <dbReference type="ARBA" id="ARBA00022603"/>
    </source>
</evidence>
<evidence type="ECO:0000256" key="5">
    <source>
        <dbReference type="ARBA" id="ARBA00022691"/>
    </source>
</evidence>
<evidence type="ECO:0000313" key="10">
    <source>
        <dbReference type="EMBL" id="QKX61432.1"/>
    </source>
</evidence>
<dbReference type="InterPro" id="IPR020843">
    <property type="entry name" value="ER"/>
</dbReference>
<comment type="similarity">
    <text evidence="1">Belongs to the zinc-containing alcohol dehydrogenase family.</text>
</comment>
<evidence type="ECO:0000256" key="8">
    <source>
        <dbReference type="ARBA" id="ARBA00023002"/>
    </source>
</evidence>
<dbReference type="Pfam" id="PF00107">
    <property type="entry name" value="ADH_zinc_N"/>
    <property type="match status" value="1"/>
</dbReference>
<dbReference type="InterPro" id="IPR036390">
    <property type="entry name" value="WH_DNA-bd_sf"/>
</dbReference>
<dbReference type="GO" id="GO:0016651">
    <property type="term" value="F:oxidoreductase activity, acting on NAD(P)H"/>
    <property type="evidence" value="ECO:0007669"/>
    <property type="project" value="InterPro"/>
</dbReference>
<evidence type="ECO:0000256" key="7">
    <source>
        <dbReference type="ARBA" id="ARBA00022857"/>
    </source>
</evidence>
<evidence type="ECO:0000256" key="6">
    <source>
        <dbReference type="ARBA" id="ARBA00022741"/>
    </source>
</evidence>
<dbReference type="InterPro" id="IPR036291">
    <property type="entry name" value="NAD(P)-bd_dom_sf"/>
</dbReference>
<keyword evidence="6" id="KW-0547">Nucleotide-binding</keyword>
<dbReference type="CDD" id="cd08249">
    <property type="entry name" value="enoyl_reductase_like"/>
    <property type="match status" value="1"/>
</dbReference>
<evidence type="ECO:0000313" key="11">
    <source>
        <dbReference type="Proteomes" id="UP000509510"/>
    </source>
</evidence>
<proteinExistence type="inferred from homology"/>
<gene>
    <name evidence="10" type="ORF">TRUGW13939_08580</name>
</gene>
<dbReference type="OrthoDB" id="4212373at2759"/>
<evidence type="ECO:0000256" key="2">
    <source>
        <dbReference type="ARBA" id="ARBA00011245"/>
    </source>
</evidence>
<dbReference type="Gene3D" id="3.40.50.720">
    <property type="entry name" value="NAD(P)-binding Rossmann-like Domain"/>
    <property type="match status" value="1"/>
</dbReference>
<keyword evidence="8" id="KW-0560">Oxidoreductase</keyword>
<dbReference type="RefSeq" id="XP_035347606.1">
    <property type="nucleotide sequence ID" value="XM_035491713.1"/>
</dbReference>
<dbReference type="InterPro" id="IPR029063">
    <property type="entry name" value="SAM-dependent_MTases_sf"/>
</dbReference>
<dbReference type="GO" id="GO:0000166">
    <property type="term" value="F:nucleotide binding"/>
    <property type="evidence" value="ECO:0007669"/>
    <property type="project" value="UniProtKB-KW"/>
</dbReference>
<dbReference type="GeneID" id="55996068"/>
<dbReference type="GO" id="GO:0008171">
    <property type="term" value="F:O-methyltransferase activity"/>
    <property type="evidence" value="ECO:0007669"/>
    <property type="project" value="InterPro"/>
</dbReference>
<dbReference type="InterPro" id="IPR001077">
    <property type="entry name" value="COMT_C"/>
</dbReference>
<comment type="subunit">
    <text evidence="2">Monomer.</text>
</comment>
<dbReference type="Proteomes" id="UP000509510">
    <property type="component" value="Chromosome V"/>
</dbReference>
<evidence type="ECO:0000259" key="9">
    <source>
        <dbReference type="SMART" id="SM00829"/>
    </source>
</evidence>
<feature type="domain" description="Enoyl reductase (ER)" evidence="9">
    <location>
        <begin position="6"/>
        <end position="303"/>
    </location>
</feature>
<dbReference type="InterPro" id="IPR016461">
    <property type="entry name" value="COMT-like"/>
</dbReference>
<dbReference type="InterPro" id="IPR047122">
    <property type="entry name" value="Trans-enoyl_RdTase-like"/>
</dbReference>
<evidence type="ECO:0000256" key="1">
    <source>
        <dbReference type="ARBA" id="ARBA00008072"/>
    </source>
</evidence>
<reference evidence="11" key="1">
    <citation type="submission" date="2020-06" db="EMBL/GenBank/DDBJ databases">
        <title>A chromosome-scale genome assembly of Talaromyces rugulosus W13939.</title>
        <authorList>
            <person name="Wang B."/>
            <person name="Guo L."/>
            <person name="Ye K."/>
            <person name="Wang L."/>
        </authorList>
    </citation>
    <scope>NUCLEOTIDE SEQUENCE [LARGE SCALE GENOMIC DNA]</scope>
    <source>
        <strain evidence="11">W13939</strain>
    </source>
</reference>
<keyword evidence="5" id="KW-0949">S-adenosyl-L-methionine</keyword>
<dbReference type="InterPro" id="IPR013149">
    <property type="entry name" value="ADH-like_C"/>
</dbReference>
<dbReference type="EMBL" id="CP055902">
    <property type="protein sequence ID" value="QKX61432.1"/>
    <property type="molecule type" value="Genomic_DNA"/>
</dbReference>
<dbReference type="InterPro" id="IPR011032">
    <property type="entry name" value="GroES-like_sf"/>
</dbReference>
<keyword evidence="4" id="KW-0808">Transferase</keyword>
<dbReference type="SMART" id="SM00829">
    <property type="entry name" value="PKS_ER"/>
    <property type="match status" value="1"/>
</dbReference>
<dbReference type="Pfam" id="PF08240">
    <property type="entry name" value="ADH_N"/>
    <property type="match status" value="1"/>
</dbReference>